<dbReference type="Gene3D" id="2.40.160.50">
    <property type="entry name" value="membrane protein fhac: a member of the omp85/tpsb transporter family"/>
    <property type="match status" value="1"/>
</dbReference>
<reference evidence="7 8" key="1">
    <citation type="submission" date="2018-05" db="EMBL/GenBank/DDBJ databases">
        <title>Genome of Sphingosinicella humi QZX222.</title>
        <authorList>
            <person name="Qiao Z."/>
            <person name="Wang G."/>
        </authorList>
    </citation>
    <scope>NUCLEOTIDE SEQUENCE [LARGE SCALE GENOMIC DNA]</scope>
    <source>
        <strain evidence="7 8">QZX222</strain>
    </source>
</reference>
<dbReference type="GO" id="GO:0008320">
    <property type="term" value="F:protein transmembrane transporter activity"/>
    <property type="evidence" value="ECO:0007669"/>
    <property type="project" value="TreeGrafter"/>
</dbReference>
<evidence type="ECO:0000256" key="3">
    <source>
        <dbReference type="ARBA" id="ARBA00023237"/>
    </source>
</evidence>
<dbReference type="Proteomes" id="UP000245916">
    <property type="component" value="Unassembled WGS sequence"/>
</dbReference>
<dbReference type="InterPro" id="IPR051544">
    <property type="entry name" value="TPS_OM_transporter"/>
</dbReference>
<proteinExistence type="predicted"/>
<dbReference type="Pfam" id="PF08479">
    <property type="entry name" value="POTRA_2"/>
    <property type="match status" value="1"/>
</dbReference>
<dbReference type="GO" id="GO:0046819">
    <property type="term" value="P:protein secretion by the type V secretion system"/>
    <property type="evidence" value="ECO:0007669"/>
    <property type="project" value="TreeGrafter"/>
</dbReference>
<dbReference type="PANTHER" id="PTHR34597">
    <property type="entry name" value="SLR1661 PROTEIN"/>
    <property type="match status" value="1"/>
</dbReference>
<accession>A0A2U2J697</accession>
<feature type="compositionally biased region" description="Basic and acidic residues" evidence="4">
    <location>
        <begin position="1"/>
        <end position="18"/>
    </location>
</feature>
<evidence type="ECO:0000259" key="6">
    <source>
        <dbReference type="Pfam" id="PF08479"/>
    </source>
</evidence>
<evidence type="ECO:0000256" key="1">
    <source>
        <dbReference type="ARBA" id="ARBA00022452"/>
    </source>
</evidence>
<evidence type="ECO:0000256" key="2">
    <source>
        <dbReference type="ARBA" id="ARBA00022692"/>
    </source>
</evidence>
<keyword evidence="1" id="KW-1134">Transmembrane beta strand</keyword>
<keyword evidence="1" id="KW-0472">Membrane</keyword>
<dbReference type="EMBL" id="QFFF01000001">
    <property type="protein sequence ID" value="PWG03859.1"/>
    <property type="molecule type" value="Genomic_DNA"/>
</dbReference>
<keyword evidence="8" id="KW-1185">Reference proteome</keyword>
<dbReference type="AlphaFoldDB" id="A0A2U2J697"/>
<evidence type="ECO:0000256" key="4">
    <source>
        <dbReference type="SAM" id="MobiDB-lite"/>
    </source>
</evidence>
<dbReference type="Gene3D" id="3.10.20.310">
    <property type="entry name" value="membrane protein fhac"/>
    <property type="match status" value="1"/>
</dbReference>
<dbReference type="GO" id="GO:0098046">
    <property type="term" value="C:type V protein secretion system complex"/>
    <property type="evidence" value="ECO:0007669"/>
    <property type="project" value="TreeGrafter"/>
</dbReference>
<dbReference type="PANTHER" id="PTHR34597:SF6">
    <property type="entry name" value="BLR6126 PROTEIN"/>
    <property type="match status" value="1"/>
</dbReference>
<keyword evidence="3" id="KW-0998">Cell outer membrane</keyword>
<name>A0A2U2J697_9SPHN</name>
<comment type="caution">
    <text evidence="7">The sequence shown here is derived from an EMBL/GenBank/DDBJ whole genome shotgun (WGS) entry which is preliminary data.</text>
</comment>
<protein>
    <submittedName>
        <fullName evidence="7">ShlB/FhaC/HecB family hemolysin secretion/activation protein</fullName>
    </submittedName>
</protein>
<feature type="region of interest" description="Disordered" evidence="4">
    <location>
        <begin position="1"/>
        <end position="33"/>
    </location>
</feature>
<sequence length="632" mass="68926">MREEKGGGARRADLRRANEINVATGGGQEHPAHEGGIRKYAHAAGLCLVAAVLAWEPATAQDVPTGPIAPTREEVERVPLSPTVEAQPRLTVEGGIERAPCALADPAYRDVTFTVSNVIFEDLKAVSPEILRPAYADYLGSEQPIAVVCEIRDRAATILRDAGYIAAVQVPEQRIADGTVRFKVLMAKLVGVRVRGDAGRAERTIAAYLERLTEQEVFNRFDAERYLLLAGDLPGYDVRLSLRSAEAAPGEVIGEVAVLRTPGQVDFNVQNFGSRDLGRWGGLLRGQFYGLTGLGDRTTVAFFSTADFDEQQTLQLGHDFRLGGEGLTLSGQFTYAWADPDLGDPRLDVKARTLLATVEAAYPLIRTQAQTLRGAAGLDIINQKVRFNDLPLTRDQLRVAFARLDLEATDPDSINRLGGYSIAEPRWRFLGGLELRQGLDLLGASDDCGPSFARCRAAGAVPISRLEGDPTGTVFRFNAYGEYRPVPNIAFALGMKGQATRDPLLSFEEFSVGNYTVGRGYDPGTLLGDNGLGFQAEVRFGSIIPQTRDSLSVQPYLFVDTAWVWNEDRLNARDVRQDLTSIGGGLRALYGDRLQLDVALAVPLERAGVLATEKPDPRLLVSLTTRLWPWSF</sequence>
<feature type="domain" description="Haemolysin activator HlyB C-terminal" evidence="5">
    <location>
        <begin position="262"/>
        <end position="587"/>
    </location>
</feature>
<gene>
    <name evidence="7" type="ORF">DF286_05390</name>
</gene>
<dbReference type="Pfam" id="PF03865">
    <property type="entry name" value="ShlB"/>
    <property type="match status" value="1"/>
</dbReference>
<dbReference type="OrthoDB" id="7486497at2"/>
<keyword evidence="2" id="KW-0812">Transmembrane</keyword>
<feature type="domain" description="Polypeptide-transport-associated ShlB-type" evidence="6">
    <location>
        <begin position="113"/>
        <end position="185"/>
    </location>
</feature>
<evidence type="ECO:0000313" key="8">
    <source>
        <dbReference type="Proteomes" id="UP000245916"/>
    </source>
</evidence>
<dbReference type="InterPro" id="IPR005565">
    <property type="entry name" value="Hemolysn_activator_HlyB_C"/>
</dbReference>
<dbReference type="InterPro" id="IPR013686">
    <property type="entry name" value="Polypept-transport_assoc_ShlB"/>
</dbReference>
<evidence type="ECO:0000259" key="5">
    <source>
        <dbReference type="Pfam" id="PF03865"/>
    </source>
</evidence>
<organism evidence="7 8">
    <name type="scientific">Allosphingosinicella humi</name>
    <dbReference type="NCBI Taxonomy" id="2068657"/>
    <lineage>
        <taxon>Bacteria</taxon>
        <taxon>Pseudomonadati</taxon>
        <taxon>Pseudomonadota</taxon>
        <taxon>Alphaproteobacteria</taxon>
        <taxon>Sphingomonadales</taxon>
        <taxon>Sphingomonadaceae</taxon>
        <taxon>Allosphingosinicella</taxon>
    </lineage>
</organism>
<evidence type="ECO:0000313" key="7">
    <source>
        <dbReference type="EMBL" id="PWG03859.1"/>
    </source>
</evidence>